<accession>A0AB73QR24</accession>
<name>A0AB73QR24_HELPX</name>
<protein>
    <submittedName>
        <fullName evidence="1">Uncharacterized protein</fullName>
    </submittedName>
</protein>
<comment type="caution">
    <text evidence="1">The sequence shown here is derived from an EMBL/GenBank/DDBJ whole genome shotgun (WGS) entry which is preliminary data.</text>
</comment>
<dbReference type="Proteomes" id="UP000220469">
    <property type="component" value="Unassembled WGS sequence"/>
</dbReference>
<evidence type="ECO:0000313" key="1">
    <source>
        <dbReference type="EMBL" id="PDW30241.1"/>
    </source>
</evidence>
<proteinExistence type="predicted"/>
<evidence type="ECO:0000313" key="2">
    <source>
        <dbReference type="Proteomes" id="UP000220469"/>
    </source>
</evidence>
<gene>
    <name evidence="1" type="ORF">BB451_01015</name>
</gene>
<dbReference type="AlphaFoldDB" id="A0AB73QR24"/>
<dbReference type="EMBL" id="MBGM01000001">
    <property type="protein sequence ID" value="PDW30241.1"/>
    <property type="molecule type" value="Genomic_DNA"/>
</dbReference>
<reference evidence="1 2" key="1">
    <citation type="journal article" date="2017" name="Gut Pathog.">
        <title>Phylogenomics of Colombian Helicobacter pylori isolates.</title>
        <authorList>
            <person name="Gutierrez-Escobar A.J."/>
            <person name="Trujillo E."/>
            <person name="Acevedo O."/>
            <person name="Bravo M.M."/>
        </authorList>
    </citation>
    <scope>NUCLEOTIDE SEQUENCE [LARGE SCALE GENOMIC DNA]</scope>
    <source>
        <strain evidence="1 2">3076</strain>
    </source>
</reference>
<organism evidence="1 2">
    <name type="scientific">Helicobacter pylori</name>
    <name type="common">Campylobacter pylori</name>
    <dbReference type="NCBI Taxonomy" id="210"/>
    <lineage>
        <taxon>Bacteria</taxon>
        <taxon>Pseudomonadati</taxon>
        <taxon>Campylobacterota</taxon>
        <taxon>Epsilonproteobacteria</taxon>
        <taxon>Campylobacterales</taxon>
        <taxon>Helicobacteraceae</taxon>
        <taxon>Helicobacter</taxon>
    </lineage>
</organism>
<sequence length="101" mass="11607">MTIYLTLQDLKRLLVDLENVANDTLTPSKNYPMTATISVGAIKTNNKAKNRLCLFLNLLDKHGEVWCSGVWNLENKDQETIQQELEDAIVRFTKEEDPNRN</sequence>